<evidence type="ECO:0000313" key="4">
    <source>
        <dbReference type="EMBL" id="ALI98475.1"/>
    </source>
</evidence>
<dbReference type="Gene3D" id="1.10.287.110">
    <property type="entry name" value="DnaJ domain"/>
    <property type="match status" value="1"/>
</dbReference>
<sequence>MLAESYRVLGVPFGAEMPQIRHAYRQLVLQYHPDRNQDPGAHVMFLQVQSAYEYLQRFQELATMPSFSSTAPPPPAANPPTDWERYEFVYDPPADPKEYVAWAAVARERARRQKEKDHAAYVQRTLAMKKKWWYSLARYSSYVVLVLGMLAGVAFILTPGLFLLRGEVKPVFLGIIMIPMGVKMIRVMRDFRQDIRKHFGEDLSEPST</sequence>
<keyword evidence="5" id="KW-1185">Reference proteome</keyword>
<evidence type="ECO:0000256" key="2">
    <source>
        <dbReference type="SAM" id="Phobius"/>
    </source>
</evidence>
<dbReference type="PANTHER" id="PTHR44360">
    <property type="entry name" value="DNAJ HOMOLOG SUBFAMILY B MEMBER 9"/>
    <property type="match status" value="1"/>
</dbReference>
<organism evidence="4 5">
    <name type="scientific">Rufibacter tibetensis</name>
    <dbReference type="NCBI Taxonomy" id="512763"/>
    <lineage>
        <taxon>Bacteria</taxon>
        <taxon>Pseudomonadati</taxon>
        <taxon>Bacteroidota</taxon>
        <taxon>Cytophagia</taxon>
        <taxon>Cytophagales</taxon>
        <taxon>Hymenobacteraceae</taxon>
        <taxon>Rufibacter</taxon>
    </lineage>
</organism>
<evidence type="ECO:0000313" key="5">
    <source>
        <dbReference type="Proteomes" id="UP000061382"/>
    </source>
</evidence>
<dbReference type="SMART" id="SM00271">
    <property type="entry name" value="DnaJ"/>
    <property type="match status" value="1"/>
</dbReference>
<keyword evidence="2" id="KW-1133">Transmembrane helix</keyword>
<dbReference type="InterPro" id="IPR001623">
    <property type="entry name" value="DnaJ_domain"/>
</dbReference>
<dbReference type="CDD" id="cd06257">
    <property type="entry name" value="DnaJ"/>
    <property type="match status" value="1"/>
</dbReference>
<dbReference type="PATRIC" id="fig|512763.3.peg.1138"/>
<gene>
    <name evidence="4" type="ORF">DC20_05140</name>
</gene>
<dbReference type="GO" id="GO:0036503">
    <property type="term" value="P:ERAD pathway"/>
    <property type="evidence" value="ECO:0007669"/>
    <property type="project" value="TreeGrafter"/>
</dbReference>
<dbReference type="Pfam" id="PF00226">
    <property type="entry name" value="DnaJ"/>
    <property type="match status" value="1"/>
</dbReference>
<reference evidence="4 5" key="1">
    <citation type="submission" date="2015-08" db="EMBL/GenBank/DDBJ databases">
        <title>Complete genome sequence of Rufibacter tibetensis strain 1351t, a radiation-resistant bacterium from tibet plateau.</title>
        <authorList>
            <person name="Dai J."/>
        </authorList>
    </citation>
    <scope>NUCLEOTIDE SEQUENCE [LARGE SCALE GENOMIC DNA]</scope>
    <source>
        <strain evidence="4 5">1351</strain>
    </source>
</reference>
<evidence type="ECO:0000256" key="1">
    <source>
        <dbReference type="ARBA" id="ARBA00023186"/>
    </source>
</evidence>
<dbReference type="STRING" id="512763.DC20_05140"/>
<dbReference type="PROSITE" id="PS50076">
    <property type="entry name" value="DNAJ_2"/>
    <property type="match status" value="1"/>
</dbReference>
<proteinExistence type="predicted"/>
<keyword evidence="2" id="KW-0812">Transmembrane</keyword>
<dbReference type="Proteomes" id="UP000061382">
    <property type="component" value="Chromosome"/>
</dbReference>
<dbReference type="GO" id="GO:0051787">
    <property type="term" value="F:misfolded protein binding"/>
    <property type="evidence" value="ECO:0007669"/>
    <property type="project" value="TreeGrafter"/>
</dbReference>
<feature type="transmembrane region" description="Helical" evidence="2">
    <location>
        <begin position="170"/>
        <end position="188"/>
    </location>
</feature>
<dbReference type="EMBL" id="CP012643">
    <property type="protein sequence ID" value="ALI98475.1"/>
    <property type="molecule type" value="Genomic_DNA"/>
</dbReference>
<dbReference type="AlphaFoldDB" id="A0A0P0CTB7"/>
<dbReference type="GO" id="GO:0051087">
    <property type="term" value="F:protein-folding chaperone binding"/>
    <property type="evidence" value="ECO:0007669"/>
    <property type="project" value="TreeGrafter"/>
</dbReference>
<accession>A0A0P0CTB7</accession>
<feature type="transmembrane region" description="Helical" evidence="2">
    <location>
        <begin position="139"/>
        <end position="164"/>
    </location>
</feature>
<dbReference type="SUPFAM" id="SSF46565">
    <property type="entry name" value="Chaperone J-domain"/>
    <property type="match status" value="1"/>
</dbReference>
<dbReference type="PRINTS" id="PR00625">
    <property type="entry name" value="JDOMAIN"/>
</dbReference>
<dbReference type="OrthoDB" id="9779622at2"/>
<name>A0A0P0CTB7_9BACT</name>
<evidence type="ECO:0000259" key="3">
    <source>
        <dbReference type="PROSITE" id="PS50076"/>
    </source>
</evidence>
<keyword evidence="2" id="KW-0472">Membrane</keyword>
<keyword evidence="1" id="KW-0143">Chaperone</keyword>
<dbReference type="KEGG" id="rti:DC20_05140"/>
<dbReference type="InterPro" id="IPR036869">
    <property type="entry name" value="J_dom_sf"/>
</dbReference>
<dbReference type="RefSeq" id="WP_062542847.1">
    <property type="nucleotide sequence ID" value="NZ_CP012643.1"/>
</dbReference>
<feature type="domain" description="J" evidence="3">
    <location>
        <begin position="4"/>
        <end position="68"/>
    </location>
</feature>
<dbReference type="InterPro" id="IPR051948">
    <property type="entry name" value="Hsp70_co-chaperone_J-domain"/>
</dbReference>
<protein>
    <recommendedName>
        <fullName evidence="3">J domain-containing protein</fullName>
    </recommendedName>
</protein>
<dbReference type="PANTHER" id="PTHR44360:SF1">
    <property type="entry name" value="DNAJ HOMOLOG SUBFAMILY B MEMBER 9"/>
    <property type="match status" value="1"/>
</dbReference>